<keyword evidence="1" id="KW-0472">Membrane</keyword>
<feature type="transmembrane region" description="Helical" evidence="1">
    <location>
        <begin position="37"/>
        <end position="59"/>
    </location>
</feature>
<keyword evidence="3" id="KW-1185">Reference proteome</keyword>
<keyword evidence="1" id="KW-0812">Transmembrane</keyword>
<reference evidence="2 3" key="1">
    <citation type="journal article" date="2012" name="J. Bacteriol.">
        <title>Draft genome of Streptomyces tsukubaensis NRRL 18488, the producer of the clinically important immunosuppressant tacrolimus (FK506).</title>
        <authorList>
            <person name="Barreiro C."/>
            <person name="Prieto C."/>
            <person name="Sola-Landa A."/>
            <person name="Solera E."/>
            <person name="Martinez-Castro M."/>
            <person name="Perez-Redondo R."/>
            <person name="Garcia-Estrada C."/>
            <person name="Aparicio J.F."/>
            <person name="Fernandez-Martinez L.T."/>
            <person name="Santos-Aberturas J."/>
            <person name="Salehi-Najafabadi Z."/>
            <person name="Rodriguez-Garcia A."/>
            <person name="Tauch A."/>
            <person name="Martin J.F."/>
        </authorList>
    </citation>
    <scope>NUCLEOTIDE SEQUENCE [LARGE SCALE GENOMIC DNA]</scope>
    <source>
        <strain evidence="3">DSM 42081 / NBRC 108919 / NRRL 18488 / 9993</strain>
    </source>
</reference>
<evidence type="ECO:0000313" key="3">
    <source>
        <dbReference type="Proteomes" id="UP000005940"/>
    </source>
</evidence>
<proteinExistence type="predicted"/>
<evidence type="ECO:0000313" key="2">
    <source>
        <dbReference type="EMBL" id="QKM71577.1"/>
    </source>
</evidence>
<gene>
    <name evidence="2" type="ORF">STSU_012970</name>
</gene>
<dbReference type="EMBL" id="CP029159">
    <property type="protein sequence ID" value="QKM71577.1"/>
    <property type="molecule type" value="Genomic_DNA"/>
</dbReference>
<sequence>MLHGFQPGRAVAGLAALAATLLFAGDAAGSWSTPWFVVFPVVFGGLALAAGAGLTHYTLRRRLAMSASREGAAAPASTSGSQAIR</sequence>
<organism evidence="2 3">
    <name type="scientific">Streptomyces tsukubensis (strain DSM 42081 / NBRC 108919 / NRRL 18488 / 9993)</name>
    <dbReference type="NCBI Taxonomy" id="1114943"/>
    <lineage>
        <taxon>Bacteria</taxon>
        <taxon>Bacillati</taxon>
        <taxon>Actinomycetota</taxon>
        <taxon>Actinomycetes</taxon>
        <taxon>Kitasatosporales</taxon>
        <taxon>Streptomycetaceae</taxon>
        <taxon>Streptomyces</taxon>
    </lineage>
</organism>
<accession>A0A7G3UMG7</accession>
<evidence type="ECO:0000256" key="1">
    <source>
        <dbReference type="SAM" id="Phobius"/>
    </source>
</evidence>
<keyword evidence="1" id="KW-1133">Transmembrane helix</keyword>
<dbReference type="Proteomes" id="UP000005940">
    <property type="component" value="Chromosome"/>
</dbReference>
<name>A0A7G3UMG7_STRT9</name>
<dbReference type="AlphaFoldDB" id="A0A7G3UMG7"/>
<protein>
    <submittedName>
        <fullName evidence="2">Uncharacterized protein</fullName>
    </submittedName>
</protein>